<gene>
    <name evidence="3" type="ORF">A3A44_02780</name>
</gene>
<dbReference type="InterPro" id="IPR036291">
    <property type="entry name" value="NAD(P)-bd_dom_sf"/>
</dbReference>
<evidence type="ECO:0000313" key="4">
    <source>
        <dbReference type="Proteomes" id="UP000178977"/>
    </source>
</evidence>
<dbReference type="FunFam" id="3.40.50.720:FF:000084">
    <property type="entry name" value="Short-chain dehydrogenase reductase"/>
    <property type="match status" value="1"/>
</dbReference>
<dbReference type="Proteomes" id="UP000178977">
    <property type="component" value="Unassembled WGS sequence"/>
</dbReference>
<dbReference type="CDD" id="cd05233">
    <property type="entry name" value="SDR_c"/>
    <property type="match status" value="1"/>
</dbReference>
<evidence type="ECO:0000256" key="2">
    <source>
        <dbReference type="ARBA" id="ARBA00023002"/>
    </source>
</evidence>
<dbReference type="GO" id="GO:0016491">
    <property type="term" value="F:oxidoreductase activity"/>
    <property type="evidence" value="ECO:0007669"/>
    <property type="project" value="UniProtKB-KW"/>
</dbReference>
<dbReference type="NCBIfam" id="NF005559">
    <property type="entry name" value="PRK07231.1"/>
    <property type="match status" value="1"/>
</dbReference>
<dbReference type="SUPFAM" id="SSF51735">
    <property type="entry name" value="NAD(P)-binding Rossmann-fold domains"/>
    <property type="match status" value="1"/>
</dbReference>
<dbReference type="PANTHER" id="PTHR24321:SF8">
    <property type="entry name" value="ESTRADIOL 17-BETA-DEHYDROGENASE 8-RELATED"/>
    <property type="match status" value="1"/>
</dbReference>
<dbReference type="PANTHER" id="PTHR24321">
    <property type="entry name" value="DEHYDROGENASES, SHORT CHAIN"/>
    <property type="match status" value="1"/>
</dbReference>
<evidence type="ECO:0000256" key="1">
    <source>
        <dbReference type="ARBA" id="ARBA00006484"/>
    </source>
</evidence>
<organism evidence="3 4">
    <name type="scientific">Candidatus Sungbacteria bacterium RIFCSPLOWO2_01_FULL_60_25</name>
    <dbReference type="NCBI Taxonomy" id="1802281"/>
    <lineage>
        <taxon>Bacteria</taxon>
        <taxon>Candidatus Sungiibacteriota</taxon>
    </lineage>
</organism>
<dbReference type="InterPro" id="IPR020904">
    <property type="entry name" value="Sc_DH/Rdtase_CS"/>
</dbReference>
<sequence>MGLFENKVVIVTGGAMGIGRDTALAFGHEDASVVIADVNREASDAVVMAIEGAGGVARSIAADVSRSEHCRRVVSETANSFGGVDVLFNNVGIQPISFYTDVVGTSEEMWDHIVAVNLRSVFLMAKYAIPRMRRRGGGVIINNASVQGLQSMRKVPAYAASKGAVLSLTRAMALDHALDNIRVVAICPGTIDTAMVRTAAAALGSDIEETLTTWGAMHPLGRIGKGKDVAEAVLFLASDRASFITGSFLCVDGGFMAQGAWARGPGASASK</sequence>
<dbReference type="InterPro" id="IPR002347">
    <property type="entry name" value="SDR_fam"/>
</dbReference>
<dbReference type="STRING" id="1802281.A3A44_02780"/>
<proteinExistence type="inferred from homology"/>
<dbReference type="PROSITE" id="PS00061">
    <property type="entry name" value="ADH_SHORT"/>
    <property type="match status" value="1"/>
</dbReference>
<dbReference type="PRINTS" id="PR00080">
    <property type="entry name" value="SDRFAMILY"/>
</dbReference>
<accession>A0A1G2LGA6</accession>
<keyword evidence="2" id="KW-0560">Oxidoreductase</keyword>
<dbReference type="PRINTS" id="PR00081">
    <property type="entry name" value="GDHRDH"/>
</dbReference>
<evidence type="ECO:0008006" key="5">
    <source>
        <dbReference type="Google" id="ProtNLM"/>
    </source>
</evidence>
<name>A0A1G2LGA6_9BACT</name>
<protein>
    <recommendedName>
        <fullName evidence="5">Short-chain dehydrogenase</fullName>
    </recommendedName>
</protein>
<reference evidence="3 4" key="1">
    <citation type="journal article" date="2016" name="Nat. Commun.">
        <title>Thousands of microbial genomes shed light on interconnected biogeochemical processes in an aquifer system.</title>
        <authorList>
            <person name="Anantharaman K."/>
            <person name="Brown C.T."/>
            <person name="Hug L.A."/>
            <person name="Sharon I."/>
            <person name="Castelle C.J."/>
            <person name="Probst A.J."/>
            <person name="Thomas B.C."/>
            <person name="Singh A."/>
            <person name="Wilkins M.J."/>
            <person name="Karaoz U."/>
            <person name="Brodie E.L."/>
            <person name="Williams K.H."/>
            <person name="Hubbard S.S."/>
            <person name="Banfield J.F."/>
        </authorList>
    </citation>
    <scope>NUCLEOTIDE SEQUENCE [LARGE SCALE GENOMIC DNA]</scope>
</reference>
<comment type="caution">
    <text evidence="3">The sequence shown here is derived from an EMBL/GenBank/DDBJ whole genome shotgun (WGS) entry which is preliminary data.</text>
</comment>
<comment type="similarity">
    <text evidence="1">Belongs to the short-chain dehydrogenases/reductases (SDR) family.</text>
</comment>
<dbReference type="EMBL" id="MHQT01000011">
    <property type="protein sequence ID" value="OHA09862.1"/>
    <property type="molecule type" value="Genomic_DNA"/>
</dbReference>
<dbReference type="Pfam" id="PF13561">
    <property type="entry name" value="adh_short_C2"/>
    <property type="match status" value="1"/>
</dbReference>
<dbReference type="Gene3D" id="3.40.50.720">
    <property type="entry name" value="NAD(P)-binding Rossmann-like Domain"/>
    <property type="match status" value="1"/>
</dbReference>
<evidence type="ECO:0000313" key="3">
    <source>
        <dbReference type="EMBL" id="OHA09862.1"/>
    </source>
</evidence>
<dbReference type="AlphaFoldDB" id="A0A1G2LGA6"/>